<dbReference type="Proteomes" id="UP000184383">
    <property type="component" value="Unassembled WGS sequence"/>
</dbReference>
<dbReference type="InterPro" id="IPR013766">
    <property type="entry name" value="Thioredoxin_domain"/>
</dbReference>
<organism evidence="5 6">
    <name type="scientific">Aspergillus wentii DTO 134E9</name>
    <dbReference type="NCBI Taxonomy" id="1073089"/>
    <lineage>
        <taxon>Eukaryota</taxon>
        <taxon>Fungi</taxon>
        <taxon>Dikarya</taxon>
        <taxon>Ascomycota</taxon>
        <taxon>Pezizomycotina</taxon>
        <taxon>Eurotiomycetes</taxon>
        <taxon>Eurotiomycetidae</taxon>
        <taxon>Eurotiales</taxon>
        <taxon>Aspergillaceae</taxon>
        <taxon>Aspergillus</taxon>
        <taxon>Aspergillus subgen. Cremei</taxon>
    </lineage>
</organism>
<dbReference type="OrthoDB" id="10263751at2759"/>
<gene>
    <name evidence="5" type="ORF">ASPWEDRAFT_40171</name>
</gene>
<dbReference type="RefSeq" id="XP_040688716.1">
    <property type="nucleotide sequence ID" value="XM_040835256.1"/>
</dbReference>
<proteinExistence type="inferred from homology"/>
<sequence length="108" mass="12002">MPVTAIESFDDFQKIINGSQPAVINFWLESSGPCKFTSPLFEQYSERPEFAKLKAYKVDVDAQEQIAQEVGVRATPTFIVFKDGVKVGESVGADRQQLHHLVEQAASL</sequence>
<evidence type="ECO:0000313" key="6">
    <source>
        <dbReference type="Proteomes" id="UP000184383"/>
    </source>
</evidence>
<dbReference type="CDD" id="cd02947">
    <property type="entry name" value="TRX_family"/>
    <property type="match status" value="1"/>
</dbReference>
<dbReference type="InterPro" id="IPR036249">
    <property type="entry name" value="Thioredoxin-like_sf"/>
</dbReference>
<evidence type="ECO:0000256" key="3">
    <source>
        <dbReference type="PIRNR" id="PIRNR000077"/>
    </source>
</evidence>
<keyword evidence="2" id="KW-1015">Disulfide bond</keyword>
<dbReference type="Gene3D" id="3.40.30.10">
    <property type="entry name" value="Glutaredoxin"/>
    <property type="match status" value="1"/>
</dbReference>
<dbReference type="VEuPathDB" id="FungiDB:ASPWEDRAFT_40171"/>
<dbReference type="PIRSF" id="PIRSF000077">
    <property type="entry name" value="Thioredoxin"/>
    <property type="match status" value="1"/>
</dbReference>
<dbReference type="Pfam" id="PF00085">
    <property type="entry name" value="Thioredoxin"/>
    <property type="match status" value="1"/>
</dbReference>
<evidence type="ECO:0000256" key="2">
    <source>
        <dbReference type="ARBA" id="ARBA00023157"/>
    </source>
</evidence>
<name>A0A1L9RJC7_ASPWE</name>
<dbReference type="SUPFAM" id="SSF52833">
    <property type="entry name" value="Thioredoxin-like"/>
    <property type="match status" value="1"/>
</dbReference>
<dbReference type="InterPro" id="IPR005746">
    <property type="entry name" value="Thioredoxin"/>
</dbReference>
<dbReference type="EMBL" id="KV878212">
    <property type="protein sequence ID" value="OJJ35040.1"/>
    <property type="molecule type" value="Genomic_DNA"/>
</dbReference>
<feature type="domain" description="Thioredoxin" evidence="4">
    <location>
        <begin position="1"/>
        <end position="107"/>
    </location>
</feature>
<comment type="similarity">
    <text evidence="1 3">Belongs to the thioredoxin family.</text>
</comment>
<protein>
    <recommendedName>
        <fullName evidence="3">Thioredoxin</fullName>
    </recommendedName>
</protein>
<dbReference type="STRING" id="1073089.A0A1L9RJC7"/>
<evidence type="ECO:0000259" key="4">
    <source>
        <dbReference type="PROSITE" id="PS51352"/>
    </source>
</evidence>
<keyword evidence="6" id="KW-1185">Reference proteome</keyword>
<accession>A0A1L9RJC7</accession>
<dbReference type="PROSITE" id="PS51352">
    <property type="entry name" value="THIOREDOXIN_2"/>
    <property type="match status" value="1"/>
</dbReference>
<evidence type="ECO:0000313" key="5">
    <source>
        <dbReference type="EMBL" id="OJJ35040.1"/>
    </source>
</evidence>
<evidence type="ECO:0000256" key="1">
    <source>
        <dbReference type="ARBA" id="ARBA00008987"/>
    </source>
</evidence>
<dbReference type="GeneID" id="63751104"/>
<dbReference type="GO" id="GO:0015035">
    <property type="term" value="F:protein-disulfide reductase activity"/>
    <property type="evidence" value="ECO:0007669"/>
    <property type="project" value="InterPro"/>
</dbReference>
<reference evidence="6" key="1">
    <citation type="journal article" date="2017" name="Genome Biol.">
        <title>Comparative genomics reveals high biological diversity and specific adaptations in the industrially and medically important fungal genus Aspergillus.</title>
        <authorList>
            <person name="de Vries R.P."/>
            <person name="Riley R."/>
            <person name="Wiebenga A."/>
            <person name="Aguilar-Osorio G."/>
            <person name="Amillis S."/>
            <person name="Uchima C.A."/>
            <person name="Anderluh G."/>
            <person name="Asadollahi M."/>
            <person name="Askin M."/>
            <person name="Barry K."/>
            <person name="Battaglia E."/>
            <person name="Bayram O."/>
            <person name="Benocci T."/>
            <person name="Braus-Stromeyer S.A."/>
            <person name="Caldana C."/>
            <person name="Canovas D."/>
            <person name="Cerqueira G.C."/>
            <person name="Chen F."/>
            <person name="Chen W."/>
            <person name="Choi C."/>
            <person name="Clum A."/>
            <person name="Dos Santos R.A."/>
            <person name="Damasio A.R."/>
            <person name="Diallinas G."/>
            <person name="Emri T."/>
            <person name="Fekete E."/>
            <person name="Flipphi M."/>
            <person name="Freyberg S."/>
            <person name="Gallo A."/>
            <person name="Gournas C."/>
            <person name="Habgood R."/>
            <person name="Hainaut M."/>
            <person name="Harispe M.L."/>
            <person name="Henrissat B."/>
            <person name="Hilden K.S."/>
            <person name="Hope R."/>
            <person name="Hossain A."/>
            <person name="Karabika E."/>
            <person name="Karaffa L."/>
            <person name="Karanyi Z."/>
            <person name="Krasevec N."/>
            <person name="Kuo A."/>
            <person name="Kusch H."/>
            <person name="LaButti K."/>
            <person name="Lagendijk E.L."/>
            <person name="Lapidus A."/>
            <person name="Levasseur A."/>
            <person name="Lindquist E."/>
            <person name="Lipzen A."/>
            <person name="Logrieco A.F."/>
            <person name="MacCabe A."/>
            <person name="Maekelae M.R."/>
            <person name="Malavazi I."/>
            <person name="Melin P."/>
            <person name="Meyer V."/>
            <person name="Mielnichuk N."/>
            <person name="Miskei M."/>
            <person name="Molnar A.P."/>
            <person name="Mule G."/>
            <person name="Ngan C.Y."/>
            <person name="Orejas M."/>
            <person name="Orosz E."/>
            <person name="Ouedraogo J.P."/>
            <person name="Overkamp K.M."/>
            <person name="Park H.-S."/>
            <person name="Perrone G."/>
            <person name="Piumi F."/>
            <person name="Punt P.J."/>
            <person name="Ram A.F."/>
            <person name="Ramon A."/>
            <person name="Rauscher S."/>
            <person name="Record E."/>
            <person name="Riano-Pachon D.M."/>
            <person name="Robert V."/>
            <person name="Roehrig J."/>
            <person name="Ruller R."/>
            <person name="Salamov A."/>
            <person name="Salih N.S."/>
            <person name="Samson R.A."/>
            <person name="Sandor E."/>
            <person name="Sanguinetti M."/>
            <person name="Schuetze T."/>
            <person name="Sepcic K."/>
            <person name="Shelest E."/>
            <person name="Sherlock G."/>
            <person name="Sophianopoulou V."/>
            <person name="Squina F.M."/>
            <person name="Sun H."/>
            <person name="Susca A."/>
            <person name="Todd R.B."/>
            <person name="Tsang A."/>
            <person name="Unkles S.E."/>
            <person name="van de Wiele N."/>
            <person name="van Rossen-Uffink D."/>
            <person name="Oliveira J.V."/>
            <person name="Vesth T.C."/>
            <person name="Visser J."/>
            <person name="Yu J.-H."/>
            <person name="Zhou M."/>
            <person name="Andersen M.R."/>
            <person name="Archer D.B."/>
            <person name="Baker S.E."/>
            <person name="Benoit I."/>
            <person name="Brakhage A.A."/>
            <person name="Braus G.H."/>
            <person name="Fischer R."/>
            <person name="Frisvad J.C."/>
            <person name="Goldman G.H."/>
            <person name="Houbraken J."/>
            <person name="Oakley B."/>
            <person name="Pocsi I."/>
            <person name="Scazzocchio C."/>
            <person name="Seiboth B."/>
            <person name="vanKuyk P.A."/>
            <person name="Wortman J."/>
            <person name="Dyer P.S."/>
            <person name="Grigoriev I.V."/>
        </authorList>
    </citation>
    <scope>NUCLEOTIDE SEQUENCE [LARGE SCALE GENOMIC DNA]</scope>
    <source>
        <strain evidence="6">DTO 134E9</strain>
    </source>
</reference>
<dbReference type="PANTHER" id="PTHR46115">
    <property type="entry name" value="THIOREDOXIN-LIKE PROTEIN 1"/>
    <property type="match status" value="1"/>
</dbReference>
<dbReference type="AlphaFoldDB" id="A0A1L9RJC7"/>